<reference evidence="4" key="1">
    <citation type="journal article" date="2020" name="PLoS Negl. Trop. Dis.">
        <title>High-quality nuclear genome for Sarcoptes scabiei-A critical resource for a neglected parasite.</title>
        <authorList>
            <person name="Korhonen P.K."/>
            <person name="Gasser R.B."/>
            <person name="Ma G."/>
            <person name="Wang T."/>
            <person name="Stroehlein A.J."/>
            <person name="Young N.D."/>
            <person name="Ang C.S."/>
            <person name="Fernando D.D."/>
            <person name="Lu H.C."/>
            <person name="Taylor S."/>
            <person name="Reynolds S.L."/>
            <person name="Mofiz E."/>
            <person name="Najaraj S.H."/>
            <person name="Gowda H."/>
            <person name="Madugundu A."/>
            <person name="Renuse S."/>
            <person name="Holt D."/>
            <person name="Pandey A."/>
            <person name="Papenfuss A.T."/>
            <person name="Fischer K."/>
        </authorList>
    </citation>
    <scope>NUCLEOTIDE SEQUENCE [LARGE SCALE GENOMIC DNA]</scope>
</reference>
<name>A0A834VBM6_SARSC</name>
<sequence>MEPENLYSILGLSEKSNPEEIKNSYRKLALKYHPDKQQGTESDQLDENRMKSINYAAKILIDPSKDFVTIHHFLANDDNYCYDCRCGGRYIFDFNQSGKQANQSNSISDPNSNKKDNSESIKLIVIDCDCCSLSVQLQLENR</sequence>
<dbReference type="SUPFAM" id="SSF46565">
    <property type="entry name" value="Chaperone J-domain"/>
    <property type="match status" value="1"/>
</dbReference>
<evidence type="ECO:0000313" key="2">
    <source>
        <dbReference type="EMBL" id="KAF7487723.1"/>
    </source>
</evidence>
<accession>A0A834VBM6</accession>
<dbReference type="Proteomes" id="UP000070412">
    <property type="component" value="Unassembled WGS sequence"/>
</dbReference>
<dbReference type="Gene3D" id="1.10.287.110">
    <property type="entry name" value="DnaJ domain"/>
    <property type="match status" value="1"/>
</dbReference>
<dbReference type="InterPro" id="IPR036671">
    <property type="entry name" value="DPH_MB_sf"/>
</dbReference>
<dbReference type="AlphaFoldDB" id="A0A834VBM6"/>
<dbReference type="SMART" id="SM00271">
    <property type="entry name" value="DnaJ"/>
    <property type="match status" value="1"/>
</dbReference>
<dbReference type="InterPro" id="IPR050817">
    <property type="entry name" value="DjlA_DnaK_co-chaperone"/>
</dbReference>
<feature type="domain" description="J" evidence="1">
    <location>
        <begin position="5"/>
        <end position="65"/>
    </location>
</feature>
<dbReference type="InterPro" id="IPR001623">
    <property type="entry name" value="DnaJ_domain"/>
</dbReference>
<evidence type="ECO:0000313" key="3">
    <source>
        <dbReference type="EnsemblMetazoa" id="KAF7487723.1"/>
    </source>
</evidence>
<dbReference type="CDD" id="cd06257">
    <property type="entry name" value="DnaJ"/>
    <property type="match status" value="1"/>
</dbReference>
<keyword evidence="4" id="KW-1185">Reference proteome</keyword>
<dbReference type="Gene3D" id="3.10.660.10">
    <property type="entry name" value="DPH Zinc finger"/>
    <property type="match status" value="1"/>
</dbReference>
<dbReference type="EnsemblMetazoa" id="SSS_4088s_mrna">
    <property type="protein sequence ID" value="KAF7487723.1"/>
    <property type="gene ID" value="SSS_4088"/>
</dbReference>
<dbReference type="PRINTS" id="PR00625">
    <property type="entry name" value="JDOMAIN"/>
</dbReference>
<reference evidence="3" key="3">
    <citation type="submission" date="2022-06" db="UniProtKB">
        <authorList>
            <consortium name="EnsemblMetazoa"/>
        </authorList>
    </citation>
    <scope>IDENTIFICATION</scope>
</reference>
<evidence type="ECO:0000313" key="4">
    <source>
        <dbReference type="Proteomes" id="UP000070412"/>
    </source>
</evidence>
<proteinExistence type="predicted"/>
<dbReference type="SUPFAM" id="SSF144217">
    <property type="entry name" value="CSL zinc finger"/>
    <property type="match status" value="1"/>
</dbReference>
<dbReference type="Pfam" id="PF00226">
    <property type="entry name" value="DnaJ"/>
    <property type="match status" value="1"/>
</dbReference>
<dbReference type="EMBL" id="WVUK01000066">
    <property type="protein sequence ID" value="KAF7487723.1"/>
    <property type="molecule type" value="Genomic_DNA"/>
</dbReference>
<dbReference type="OrthoDB" id="66964at2759"/>
<dbReference type="InterPro" id="IPR036869">
    <property type="entry name" value="J_dom_sf"/>
</dbReference>
<organism evidence="2">
    <name type="scientific">Sarcoptes scabiei</name>
    <name type="common">Itch mite</name>
    <name type="synonym">Acarus scabiei</name>
    <dbReference type="NCBI Taxonomy" id="52283"/>
    <lineage>
        <taxon>Eukaryota</taxon>
        <taxon>Metazoa</taxon>
        <taxon>Ecdysozoa</taxon>
        <taxon>Arthropoda</taxon>
        <taxon>Chelicerata</taxon>
        <taxon>Arachnida</taxon>
        <taxon>Acari</taxon>
        <taxon>Acariformes</taxon>
        <taxon>Sarcoptiformes</taxon>
        <taxon>Astigmata</taxon>
        <taxon>Psoroptidia</taxon>
        <taxon>Sarcoptoidea</taxon>
        <taxon>Sarcoptidae</taxon>
        <taxon>Sarcoptinae</taxon>
        <taxon>Sarcoptes</taxon>
    </lineage>
</organism>
<protein>
    <submittedName>
        <fullName evidence="2">Chaperone protein DnaJ</fullName>
    </submittedName>
</protein>
<dbReference type="PROSITE" id="PS50076">
    <property type="entry name" value="DNAJ_2"/>
    <property type="match status" value="1"/>
</dbReference>
<reference evidence="2" key="2">
    <citation type="submission" date="2020-01" db="EMBL/GenBank/DDBJ databases">
        <authorList>
            <person name="Korhonen P.K.K."/>
            <person name="Guangxu M.G."/>
            <person name="Wang T.W."/>
            <person name="Stroehlein A.J.S."/>
            <person name="Young N.D."/>
            <person name="Ang C.-S.A."/>
            <person name="Fernando D.W.F."/>
            <person name="Lu H.L."/>
            <person name="Taylor S.T."/>
            <person name="Ehtesham M.E.M."/>
            <person name="Najaraj S.H.N."/>
            <person name="Harsha G.H.G."/>
            <person name="Madugundu A.M."/>
            <person name="Renuse S.R."/>
            <person name="Holt D.H."/>
            <person name="Pandey A.P."/>
            <person name="Papenfuss A.P."/>
            <person name="Gasser R.B.G."/>
            <person name="Fischer K.F."/>
        </authorList>
    </citation>
    <scope>NUCLEOTIDE SEQUENCE</scope>
    <source>
        <strain evidence="2">SSS_KF_BRIS2020</strain>
    </source>
</reference>
<dbReference type="PANTHER" id="PTHR24074">
    <property type="entry name" value="CO-CHAPERONE PROTEIN DJLA"/>
    <property type="match status" value="1"/>
</dbReference>
<gene>
    <name evidence="2" type="ORF">SSS_4088</name>
</gene>
<evidence type="ECO:0000259" key="1">
    <source>
        <dbReference type="PROSITE" id="PS50076"/>
    </source>
</evidence>